<evidence type="ECO:0000256" key="2">
    <source>
        <dbReference type="ARBA" id="ARBA00010971"/>
    </source>
</evidence>
<dbReference type="Gene3D" id="3.50.20.20">
    <property type="entry name" value="Janus/Ocnus"/>
    <property type="match status" value="1"/>
</dbReference>
<dbReference type="PANTHER" id="PTHR12258">
    <property type="entry name" value="JANUS-A/JANUS-B"/>
    <property type="match status" value="1"/>
</dbReference>
<comment type="function">
    <text evidence="1">JanA and janB regulate somatic sex differentiation.</text>
</comment>
<evidence type="ECO:0000313" key="6">
    <source>
        <dbReference type="EMBL" id="EGG21730.1"/>
    </source>
</evidence>
<feature type="region of interest" description="Disordered" evidence="5">
    <location>
        <begin position="44"/>
        <end position="96"/>
    </location>
</feature>
<dbReference type="AlphaFoldDB" id="F4PTR0"/>
<dbReference type="InterPro" id="IPR038596">
    <property type="entry name" value="Janus_sf"/>
</dbReference>
<evidence type="ECO:0000256" key="1">
    <source>
        <dbReference type="ARBA" id="ARBA00002508"/>
    </source>
</evidence>
<gene>
    <name evidence="6" type="ORF">DFA_01616</name>
</gene>
<keyword evidence="7" id="KW-1185">Reference proteome</keyword>
<dbReference type="GO" id="GO:0101006">
    <property type="term" value="F:protein histidine phosphatase activity"/>
    <property type="evidence" value="ECO:0007669"/>
    <property type="project" value="TreeGrafter"/>
</dbReference>
<protein>
    <submittedName>
        <fullName evidence="6">Uncharacterized protein</fullName>
    </submittedName>
</protein>
<dbReference type="OrthoDB" id="10249612at2759"/>
<reference evidence="7" key="1">
    <citation type="journal article" date="2011" name="Genome Res.">
        <title>Phylogeny-wide analysis of social amoeba genomes highlights ancient origins for complex intercellular communication.</title>
        <authorList>
            <person name="Heidel A.J."/>
            <person name="Lawal H.M."/>
            <person name="Felder M."/>
            <person name="Schilde C."/>
            <person name="Helps N.R."/>
            <person name="Tunggal B."/>
            <person name="Rivero F."/>
            <person name="John U."/>
            <person name="Schleicher M."/>
            <person name="Eichinger L."/>
            <person name="Platzer M."/>
            <person name="Noegel A.A."/>
            <person name="Schaap P."/>
            <person name="Gloeckner G."/>
        </authorList>
    </citation>
    <scope>NUCLEOTIDE SEQUENCE [LARGE SCALE GENOMIC DNA]</scope>
    <source>
        <strain evidence="7">SH3</strain>
    </source>
</reference>
<dbReference type="PANTHER" id="PTHR12258:SF5">
    <property type="entry name" value="BCDNA.GH02250-RELATED"/>
    <property type="match status" value="1"/>
</dbReference>
<feature type="compositionally biased region" description="Acidic residues" evidence="5">
    <location>
        <begin position="44"/>
        <end position="73"/>
    </location>
</feature>
<keyword evidence="4" id="KW-0726">Sexual differentiation</keyword>
<dbReference type="GO" id="GO:0005829">
    <property type="term" value="C:cytosol"/>
    <property type="evidence" value="ECO:0007669"/>
    <property type="project" value="TreeGrafter"/>
</dbReference>
<evidence type="ECO:0000313" key="7">
    <source>
        <dbReference type="Proteomes" id="UP000007797"/>
    </source>
</evidence>
<organism evidence="6 7">
    <name type="scientific">Cavenderia fasciculata</name>
    <name type="common">Slime mold</name>
    <name type="synonym">Dictyostelium fasciculatum</name>
    <dbReference type="NCBI Taxonomy" id="261658"/>
    <lineage>
        <taxon>Eukaryota</taxon>
        <taxon>Amoebozoa</taxon>
        <taxon>Evosea</taxon>
        <taxon>Eumycetozoa</taxon>
        <taxon>Dictyostelia</taxon>
        <taxon>Acytosteliales</taxon>
        <taxon>Cavenderiaceae</taxon>
        <taxon>Cavenderia</taxon>
    </lineage>
</organism>
<accession>F4PTR0</accession>
<dbReference type="EMBL" id="GL883010">
    <property type="protein sequence ID" value="EGG21730.1"/>
    <property type="molecule type" value="Genomic_DNA"/>
</dbReference>
<proteinExistence type="inferred from homology"/>
<dbReference type="SUPFAM" id="SSF143724">
    <property type="entry name" value="PHP14-like"/>
    <property type="match status" value="1"/>
</dbReference>
<comment type="similarity">
    <text evidence="2">Belongs to the janus family.</text>
</comment>
<dbReference type="RefSeq" id="XP_004359580.1">
    <property type="nucleotide sequence ID" value="XM_004359523.1"/>
</dbReference>
<keyword evidence="3" id="KW-0221">Differentiation</keyword>
<dbReference type="GO" id="GO:0007548">
    <property type="term" value="P:sex differentiation"/>
    <property type="evidence" value="ECO:0007669"/>
    <property type="project" value="UniProtKB-KW"/>
</dbReference>
<dbReference type="Proteomes" id="UP000007797">
    <property type="component" value="Unassembled WGS sequence"/>
</dbReference>
<dbReference type="KEGG" id="dfa:DFA_01616"/>
<name>F4PTR0_CACFS</name>
<evidence type="ECO:0000256" key="4">
    <source>
        <dbReference type="ARBA" id="ARBA00022928"/>
    </source>
</evidence>
<evidence type="ECO:0000256" key="5">
    <source>
        <dbReference type="SAM" id="MobiDB-lite"/>
    </source>
</evidence>
<dbReference type="InterPro" id="IPR007702">
    <property type="entry name" value="Janus"/>
</dbReference>
<sequence length="218" mass="24714">MDVLIDSPIVKNTTTSNGELYQSVIDYPNGDEKYIIVKVTWEVDGDDDDDDDESYVINDDDSDDDYDDGYDDDRDTKKKPQQPQQPQQQAAVPPPESLKIFNTLKNDALQMQTRYVLVSTDLEYHSDIYNWYKKKLYALCAQYNRAAAASTSSKYNCSTKCLGGGIITIDTKNKTIKTYGQSMGFGPPKMDLLENIINSIYTNNSWKTSITITDYIRG</sequence>
<feature type="compositionally biased region" description="Low complexity" evidence="5">
    <location>
        <begin position="81"/>
        <end position="91"/>
    </location>
</feature>
<dbReference type="GeneID" id="14872907"/>
<dbReference type="GO" id="GO:0030154">
    <property type="term" value="P:cell differentiation"/>
    <property type="evidence" value="ECO:0007669"/>
    <property type="project" value="UniProtKB-KW"/>
</dbReference>
<dbReference type="Pfam" id="PF05005">
    <property type="entry name" value="Ocnus"/>
    <property type="match status" value="1"/>
</dbReference>
<evidence type="ECO:0000256" key="3">
    <source>
        <dbReference type="ARBA" id="ARBA00022782"/>
    </source>
</evidence>